<organism evidence="2 3">
    <name type="scientific">Sinorhizobium glycinis</name>
    <dbReference type="NCBI Taxonomy" id="1472378"/>
    <lineage>
        <taxon>Bacteria</taxon>
        <taxon>Pseudomonadati</taxon>
        <taxon>Pseudomonadota</taxon>
        <taxon>Alphaproteobacteria</taxon>
        <taxon>Hyphomicrobiales</taxon>
        <taxon>Rhizobiaceae</taxon>
        <taxon>Sinorhizobium/Ensifer group</taxon>
        <taxon>Sinorhizobium</taxon>
    </lineage>
</organism>
<keyword evidence="3" id="KW-1185">Reference proteome</keyword>
<evidence type="ECO:0000313" key="3">
    <source>
        <dbReference type="Proteomes" id="UP000094025"/>
    </source>
</evidence>
<proteinExistence type="predicted"/>
<keyword evidence="1" id="KW-0472">Membrane</keyword>
<evidence type="ECO:0000256" key="1">
    <source>
        <dbReference type="SAM" id="Phobius"/>
    </source>
</evidence>
<keyword evidence="1" id="KW-0812">Transmembrane</keyword>
<keyword evidence="1" id="KW-1133">Transmembrane helix</keyword>
<gene>
    <name evidence="2" type="ORF">AU381_20495</name>
</gene>
<dbReference type="STRING" id="1472378.AU381_20495"/>
<protein>
    <submittedName>
        <fullName evidence="2">Uncharacterized protein</fullName>
    </submittedName>
</protein>
<evidence type="ECO:0000313" key="2">
    <source>
        <dbReference type="EMBL" id="OAP36848.1"/>
    </source>
</evidence>
<dbReference type="Proteomes" id="UP000094025">
    <property type="component" value="Unassembled WGS sequence"/>
</dbReference>
<reference evidence="2 3" key="1">
    <citation type="journal article" date="2016" name="Int. J. Syst. Evol. Microbiol.">
        <title>Ensifer glycinis sp. nov., an novel rhizobial species associated with Glycine spp.</title>
        <authorList>
            <person name="Yan H."/>
            <person name="Yan J."/>
            <person name="Sui X.H."/>
            <person name="Wang E.T."/>
            <person name="Chen W.X."/>
            <person name="Zhang X.X."/>
            <person name="Chen W.F."/>
        </authorList>
    </citation>
    <scope>NUCLEOTIDE SEQUENCE [LARGE SCALE GENOMIC DNA]</scope>
    <source>
        <strain evidence="2 3">CCBAU 23380</strain>
    </source>
</reference>
<feature type="transmembrane region" description="Helical" evidence="1">
    <location>
        <begin position="62"/>
        <end position="89"/>
    </location>
</feature>
<dbReference type="OrthoDB" id="8369058at2"/>
<dbReference type="EMBL" id="LPUX01000064">
    <property type="protein sequence ID" value="OAP36848.1"/>
    <property type="molecule type" value="Genomic_DNA"/>
</dbReference>
<sequence>MRPEPRPGLMPEAAGRDHRRMLRHVATSALAGTIAGAIAAGVLMMLDIASIGTLVARSTDPLLAAATVLAPFVLIGAAAGAAIGLLPILRKFRR</sequence>
<feature type="transmembrane region" description="Helical" evidence="1">
    <location>
        <begin position="29"/>
        <end position="56"/>
    </location>
</feature>
<accession>A0A178XNL2</accession>
<comment type="caution">
    <text evidence="2">The sequence shown here is derived from an EMBL/GenBank/DDBJ whole genome shotgun (WGS) entry which is preliminary data.</text>
</comment>
<dbReference type="AlphaFoldDB" id="A0A178XNL2"/>
<name>A0A178XNL2_9HYPH</name>